<keyword evidence="3" id="KW-1185">Reference proteome</keyword>
<evidence type="ECO:0008006" key="4">
    <source>
        <dbReference type="Google" id="ProtNLM"/>
    </source>
</evidence>
<proteinExistence type="predicted"/>
<evidence type="ECO:0000313" key="3">
    <source>
        <dbReference type="Proteomes" id="UP000626656"/>
    </source>
</evidence>
<feature type="signal peptide" evidence="1">
    <location>
        <begin position="1"/>
        <end position="19"/>
    </location>
</feature>
<dbReference type="EMBL" id="CAHJWF010000109">
    <property type="protein sequence ID" value="CAB5498893.1"/>
    <property type="molecule type" value="Genomic_DNA"/>
</dbReference>
<evidence type="ECO:0000313" key="2">
    <source>
        <dbReference type="EMBL" id="CAB5498893.1"/>
    </source>
</evidence>
<sequence>MKKLIVAAVAATMASASMADISIKGDAYIQYADRGIGNNGSTTVNTKRVNLNVIGKSGATTVVSSFRTDDNDANRSGASNLHQFYITTKVGPINVKAGDFYSTIGLGAWSKGEKSTDALSLSTKVGPVTLGVYTTTGGEVDNLTTTTTPATNTTPAVIVFHPGTKHIASTTHVSIAADIAGAKIKVINNPKAKWTNLSAKGTFGGISVAAEHHKQKAVGTNAEEKVTLLHVGGKVGTVKWDVAQYKNKDAAAGSNAKFSPLGSMLVGTKARGITATAAADTGQFSKILGASISTKVAGSTIKAIYTKNTHGAADKLTGVELIFTRAVIGGKLIANLAKISGSDTDIHNATNRGVRFDVKF</sequence>
<evidence type="ECO:0000256" key="1">
    <source>
        <dbReference type="SAM" id="SignalP"/>
    </source>
</evidence>
<organism evidence="2 3">
    <name type="scientific">Bathymodiolus thermophilus thioautotrophic gill symbiont</name>
    <dbReference type="NCBI Taxonomy" id="2360"/>
    <lineage>
        <taxon>Bacteria</taxon>
        <taxon>Pseudomonadati</taxon>
        <taxon>Pseudomonadota</taxon>
        <taxon>Gammaproteobacteria</taxon>
        <taxon>sulfur-oxidizing symbionts</taxon>
    </lineage>
</organism>
<accession>A0ABM8M5S0</accession>
<gene>
    <name evidence="2" type="ORF">AZO1586I_406</name>
</gene>
<comment type="caution">
    <text evidence="2">The sequence shown here is derived from an EMBL/GenBank/DDBJ whole genome shotgun (WGS) entry which is preliminary data.</text>
</comment>
<protein>
    <recommendedName>
        <fullName evidence="4">Porin domain-containing protein</fullName>
    </recommendedName>
</protein>
<dbReference type="Proteomes" id="UP000626656">
    <property type="component" value="Unassembled WGS sequence"/>
</dbReference>
<keyword evidence="1" id="KW-0732">Signal</keyword>
<reference evidence="2 3" key="1">
    <citation type="submission" date="2020-05" db="EMBL/GenBank/DDBJ databases">
        <authorList>
            <person name="Petersen J."/>
            <person name="Sayavedra L."/>
        </authorList>
    </citation>
    <scope>NUCLEOTIDE SEQUENCE [LARGE SCALE GENOMIC DNA]</scope>
    <source>
        <strain evidence="2">B azoricus SOX ET2 1586I</strain>
    </source>
</reference>
<name>A0ABM8M5S0_9GAMM</name>
<dbReference type="RefSeq" id="WP_202784104.1">
    <property type="nucleotide sequence ID" value="NZ_CAHJWF010000109.1"/>
</dbReference>
<feature type="chain" id="PRO_5046253995" description="Porin domain-containing protein" evidence="1">
    <location>
        <begin position="20"/>
        <end position="360"/>
    </location>
</feature>